<dbReference type="Pfam" id="PF25182">
    <property type="entry name" value="NonGDSL"/>
    <property type="match status" value="1"/>
</dbReference>
<sequence length="258" mass="27012">MTSAVSIARLGLSFVLLAAVAGSASTEPLVAPCKVADQFLSLQGKLDRAARHLKDGDPFRILVVGSSSTAGVGATQPARSYTKRLEAELERRLPGVEVDVVAKGVGGETSLGAEARMAKEVAAAKPDLVIWQIGTNDVYRKIDLATFTNTAREGLADIAAAGVDVALLDPQYVPQDEAAYSPYLEAITKISAETGVPVARRFDAMRAVAKAGGAAMISKDRLHMNDEGHACVGAFLAEALDRKLAPLPPAIAEAHRPT</sequence>
<dbReference type="AlphaFoldDB" id="A0A9E6R532"/>
<dbReference type="InterPro" id="IPR057572">
    <property type="entry name" value="NonGDSL"/>
</dbReference>
<accession>A0A9E6R532</accession>
<organism evidence="2 3">
    <name type="scientific">Chenggangzhangella methanolivorans</name>
    <dbReference type="NCBI Taxonomy" id="1437009"/>
    <lineage>
        <taxon>Bacteria</taxon>
        <taxon>Pseudomonadati</taxon>
        <taxon>Pseudomonadota</taxon>
        <taxon>Alphaproteobacteria</taxon>
        <taxon>Hyphomicrobiales</taxon>
        <taxon>Methylopilaceae</taxon>
        <taxon>Chenggangzhangella</taxon>
    </lineage>
</organism>
<dbReference type="GO" id="GO:0004622">
    <property type="term" value="F:phosphatidylcholine lysophospholipase activity"/>
    <property type="evidence" value="ECO:0007669"/>
    <property type="project" value="TreeGrafter"/>
</dbReference>
<dbReference type="KEGG" id="cmet:K6K41_14685"/>
<evidence type="ECO:0000313" key="2">
    <source>
        <dbReference type="EMBL" id="QZN98357.1"/>
    </source>
</evidence>
<dbReference type="Proteomes" id="UP000825701">
    <property type="component" value="Chromosome"/>
</dbReference>
<feature type="signal peptide" evidence="1">
    <location>
        <begin position="1"/>
        <end position="18"/>
    </location>
</feature>
<reference evidence="2" key="1">
    <citation type="submission" date="2021-08" db="EMBL/GenBank/DDBJ databases">
        <authorList>
            <person name="Zhang H."/>
            <person name="Xu M."/>
            <person name="Yu Z."/>
            <person name="Yang L."/>
            <person name="Cai Y."/>
        </authorList>
    </citation>
    <scope>NUCLEOTIDE SEQUENCE</scope>
    <source>
        <strain evidence="2">CHL1</strain>
    </source>
</reference>
<dbReference type="EMBL" id="CP081869">
    <property type="protein sequence ID" value="QZN98357.1"/>
    <property type="molecule type" value="Genomic_DNA"/>
</dbReference>
<dbReference type="SUPFAM" id="SSF52266">
    <property type="entry name" value="SGNH hydrolase"/>
    <property type="match status" value="1"/>
</dbReference>
<keyword evidence="1" id="KW-0732">Signal</keyword>
<dbReference type="PANTHER" id="PTHR30383:SF5">
    <property type="entry name" value="SGNH HYDROLASE-TYPE ESTERASE DOMAIN-CONTAINING PROTEIN"/>
    <property type="match status" value="1"/>
</dbReference>
<dbReference type="CDD" id="cd00229">
    <property type="entry name" value="SGNH_hydrolase"/>
    <property type="match status" value="1"/>
</dbReference>
<keyword evidence="2" id="KW-0378">Hydrolase</keyword>
<dbReference type="InterPro" id="IPR036514">
    <property type="entry name" value="SGNH_hydro_sf"/>
</dbReference>
<keyword evidence="3" id="KW-1185">Reference proteome</keyword>
<dbReference type="RefSeq" id="WP_261401266.1">
    <property type="nucleotide sequence ID" value="NZ_CP081869.1"/>
</dbReference>
<gene>
    <name evidence="2" type="ORF">K6K41_14685</name>
</gene>
<protein>
    <submittedName>
        <fullName evidence="2">SGNH/GDSL hydrolase family protein</fullName>
    </submittedName>
</protein>
<dbReference type="PANTHER" id="PTHR30383">
    <property type="entry name" value="THIOESTERASE 1/PROTEASE 1/LYSOPHOSPHOLIPASE L1"/>
    <property type="match status" value="1"/>
</dbReference>
<feature type="chain" id="PRO_5038878225" evidence="1">
    <location>
        <begin position="19"/>
        <end position="258"/>
    </location>
</feature>
<evidence type="ECO:0000256" key="1">
    <source>
        <dbReference type="SAM" id="SignalP"/>
    </source>
</evidence>
<proteinExistence type="predicted"/>
<evidence type="ECO:0000313" key="3">
    <source>
        <dbReference type="Proteomes" id="UP000825701"/>
    </source>
</evidence>
<dbReference type="InterPro" id="IPR051532">
    <property type="entry name" value="Ester_Hydrolysis_Enzymes"/>
</dbReference>
<dbReference type="Gene3D" id="3.40.50.1110">
    <property type="entry name" value="SGNH hydrolase"/>
    <property type="match status" value="1"/>
</dbReference>
<name>A0A9E6R532_9HYPH</name>